<feature type="region of interest" description="Disordered" evidence="1">
    <location>
        <begin position="114"/>
        <end position="154"/>
    </location>
</feature>
<protein>
    <recommendedName>
        <fullName evidence="2">S-locus receptor kinase C-terminal domain-containing protein</fullName>
    </recommendedName>
</protein>
<evidence type="ECO:0000313" key="3">
    <source>
        <dbReference type="EMBL" id="CAL1352742.1"/>
    </source>
</evidence>
<sequence>MYISVFDLSSGYISVKSDIFSFGVLVLEIIIGKRNRGFQHPDHEINLMGHAWALWMKRAALQLVDECLLESCVNSQALRSIQVALLCVQQRPEDRPTISLVVLMLGSADPPLPDPKQPGFFTARNPFYNRDTSSSSKNNPHSVNEVTLTSLDAR</sequence>
<dbReference type="PANTHER" id="PTHR27006">
    <property type="entry name" value="PROMASTIGOTE SURFACE ANTIGEN PROTEIN PSA"/>
    <property type="match status" value="1"/>
</dbReference>
<accession>A0AAV2C9P4</accession>
<dbReference type="InterPro" id="IPR021820">
    <property type="entry name" value="S-locus_recpt_kinase_C"/>
</dbReference>
<dbReference type="EMBL" id="OZ034813">
    <property type="protein sequence ID" value="CAL1352742.1"/>
    <property type="molecule type" value="Genomic_DNA"/>
</dbReference>
<dbReference type="InterPro" id="IPR011009">
    <property type="entry name" value="Kinase-like_dom_sf"/>
</dbReference>
<dbReference type="SUPFAM" id="SSF56112">
    <property type="entry name" value="Protein kinase-like (PK-like)"/>
    <property type="match status" value="1"/>
</dbReference>
<feature type="compositionally biased region" description="Polar residues" evidence="1">
    <location>
        <begin position="130"/>
        <end position="154"/>
    </location>
</feature>
<dbReference type="AlphaFoldDB" id="A0AAV2C9P4"/>
<dbReference type="GO" id="GO:0004674">
    <property type="term" value="F:protein serine/threonine kinase activity"/>
    <property type="evidence" value="ECO:0007669"/>
    <property type="project" value="InterPro"/>
</dbReference>
<evidence type="ECO:0000256" key="1">
    <source>
        <dbReference type="SAM" id="MobiDB-lite"/>
    </source>
</evidence>
<evidence type="ECO:0000313" key="4">
    <source>
        <dbReference type="Proteomes" id="UP001497516"/>
    </source>
</evidence>
<feature type="domain" description="S-locus receptor kinase C-terminal" evidence="2">
    <location>
        <begin position="111"/>
        <end position="154"/>
    </location>
</feature>
<proteinExistence type="predicted"/>
<dbReference type="Proteomes" id="UP001497516">
    <property type="component" value="Chromosome 1"/>
</dbReference>
<evidence type="ECO:0000259" key="2">
    <source>
        <dbReference type="Pfam" id="PF11883"/>
    </source>
</evidence>
<dbReference type="PANTHER" id="PTHR27006:SF587">
    <property type="entry name" value="RECEPTOR-LIKE SERINE_THREONINE-PROTEIN KINASE"/>
    <property type="match status" value="1"/>
</dbReference>
<dbReference type="Pfam" id="PF11883">
    <property type="entry name" value="DUF3403"/>
    <property type="match status" value="1"/>
</dbReference>
<gene>
    <name evidence="3" type="ORF">LTRI10_LOCUS688</name>
</gene>
<name>A0AAV2C9P4_9ROSI</name>
<dbReference type="Gene3D" id="1.10.510.10">
    <property type="entry name" value="Transferase(Phosphotransferase) domain 1"/>
    <property type="match status" value="1"/>
</dbReference>
<keyword evidence="4" id="KW-1185">Reference proteome</keyword>
<reference evidence="3 4" key="1">
    <citation type="submission" date="2024-04" db="EMBL/GenBank/DDBJ databases">
        <authorList>
            <person name="Fracassetti M."/>
        </authorList>
    </citation>
    <scope>NUCLEOTIDE SEQUENCE [LARGE SCALE GENOMIC DNA]</scope>
</reference>
<organism evidence="3 4">
    <name type="scientific">Linum trigynum</name>
    <dbReference type="NCBI Taxonomy" id="586398"/>
    <lineage>
        <taxon>Eukaryota</taxon>
        <taxon>Viridiplantae</taxon>
        <taxon>Streptophyta</taxon>
        <taxon>Embryophyta</taxon>
        <taxon>Tracheophyta</taxon>
        <taxon>Spermatophyta</taxon>
        <taxon>Magnoliopsida</taxon>
        <taxon>eudicotyledons</taxon>
        <taxon>Gunneridae</taxon>
        <taxon>Pentapetalae</taxon>
        <taxon>rosids</taxon>
        <taxon>fabids</taxon>
        <taxon>Malpighiales</taxon>
        <taxon>Linaceae</taxon>
        <taxon>Linum</taxon>
    </lineage>
</organism>